<dbReference type="SUPFAM" id="SSF81901">
    <property type="entry name" value="HCP-like"/>
    <property type="match status" value="1"/>
</dbReference>
<feature type="compositionally biased region" description="Acidic residues" evidence="2">
    <location>
        <begin position="70"/>
        <end position="79"/>
    </location>
</feature>
<dbReference type="Pfam" id="PF08238">
    <property type="entry name" value="Sel1"/>
    <property type="match status" value="2"/>
</dbReference>
<feature type="region of interest" description="Disordered" evidence="2">
    <location>
        <begin position="1"/>
        <end position="79"/>
    </location>
</feature>
<dbReference type="PANTHER" id="PTHR11102:SF160">
    <property type="entry name" value="ERAD-ASSOCIATED E3 UBIQUITIN-PROTEIN LIGASE COMPONENT HRD3"/>
    <property type="match status" value="1"/>
</dbReference>
<evidence type="ECO:0000256" key="2">
    <source>
        <dbReference type="SAM" id="MobiDB-lite"/>
    </source>
</evidence>
<accession>K0R871</accession>
<dbReference type="InterPro" id="IPR050767">
    <property type="entry name" value="Sel1_AlgK"/>
</dbReference>
<sequence>RTPVSRRDINLNPQSHTPPSVGRNTPRKSRGRGVQCGECRAGPPVRSAKVIRDRMESAGPDNGSAQAPSQDDEVASEGDAAEVARYLDRLLNEGHERWEGDRCPICFLFIGLPMDKHAKMNQCCMKLVCNGCELAARQRGMYDRCPFCRTPRPSDDASALAMVQKRVDKGDAEAMKHLGDKHFNARLGLTKDVPRAIELWTEAAVLGSLHARQYLGNTYYYGEGVQEDKPRGIRHWQEAALEGNVDSRYSLGVAEFNEGNYGLAVRHWMISAKFGDEDSLNAIKQMFMNGHATKAIYAEALRGYGDAVEEMKSHQREEAKRLGI</sequence>
<dbReference type="InterPro" id="IPR011990">
    <property type="entry name" value="TPR-like_helical_dom_sf"/>
</dbReference>
<organism evidence="3 4">
    <name type="scientific">Thalassiosira oceanica</name>
    <name type="common">Marine diatom</name>
    <dbReference type="NCBI Taxonomy" id="159749"/>
    <lineage>
        <taxon>Eukaryota</taxon>
        <taxon>Sar</taxon>
        <taxon>Stramenopiles</taxon>
        <taxon>Ochrophyta</taxon>
        <taxon>Bacillariophyta</taxon>
        <taxon>Coscinodiscophyceae</taxon>
        <taxon>Thalassiosirophycidae</taxon>
        <taxon>Thalassiosirales</taxon>
        <taxon>Thalassiosiraceae</taxon>
        <taxon>Thalassiosira</taxon>
    </lineage>
</organism>
<evidence type="ECO:0000313" key="3">
    <source>
        <dbReference type="EMBL" id="EJK44991.1"/>
    </source>
</evidence>
<dbReference type="Proteomes" id="UP000266841">
    <property type="component" value="Unassembled WGS sequence"/>
</dbReference>
<dbReference type="Gene3D" id="1.25.40.10">
    <property type="entry name" value="Tetratricopeptide repeat domain"/>
    <property type="match status" value="1"/>
</dbReference>
<dbReference type="AlphaFoldDB" id="K0R871"/>
<dbReference type="OrthoDB" id="2384430at2759"/>
<feature type="non-terminal residue" evidence="3">
    <location>
        <position position="1"/>
    </location>
</feature>
<dbReference type="eggNOG" id="ENOG502S2H7">
    <property type="taxonomic scope" value="Eukaryota"/>
</dbReference>
<comment type="similarity">
    <text evidence="1">Belongs to the sel-1 family.</text>
</comment>
<evidence type="ECO:0000313" key="4">
    <source>
        <dbReference type="Proteomes" id="UP000266841"/>
    </source>
</evidence>
<comment type="caution">
    <text evidence="3">The sequence shown here is derived from an EMBL/GenBank/DDBJ whole genome shotgun (WGS) entry which is preliminary data.</text>
</comment>
<reference evidence="3 4" key="1">
    <citation type="journal article" date="2012" name="Genome Biol.">
        <title>Genome and low-iron response of an oceanic diatom adapted to chronic iron limitation.</title>
        <authorList>
            <person name="Lommer M."/>
            <person name="Specht M."/>
            <person name="Roy A.S."/>
            <person name="Kraemer L."/>
            <person name="Andreson R."/>
            <person name="Gutowska M.A."/>
            <person name="Wolf J."/>
            <person name="Bergner S.V."/>
            <person name="Schilhabel M.B."/>
            <person name="Klostermeier U.C."/>
            <person name="Beiko R.G."/>
            <person name="Rosenstiel P."/>
            <person name="Hippler M."/>
            <person name="Laroche J."/>
        </authorList>
    </citation>
    <scope>NUCLEOTIDE SEQUENCE [LARGE SCALE GENOMIC DNA]</scope>
    <source>
        <strain evidence="3 4">CCMP1005</strain>
    </source>
</reference>
<name>K0R871_THAOC</name>
<evidence type="ECO:0008006" key="5">
    <source>
        <dbReference type="Google" id="ProtNLM"/>
    </source>
</evidence>
<dbReference type="InterPro" id="IPR006597">
    <property type="entry name" value="Sel1-like"/>
</dbReference>
<keyword evidence="4" id="KW-1185">Reference proteome</keyword>
<evidence type="ECO:0000256" key="1">
    <source>
        <dbReference type="ARBA" id="ARBA00038101"/>
    </source>
</evidence>
<proteinExistence type="inferred from homology"/>
<protein>
    <recommendedName>
        <fullName evidence="5">RING-type domain-containing protein</fullName>
    </recommendedName>
</protein>
<gene>
    <name evidence="3" type="ORF">THAOC_36425</name>
</gene>
<dbReference type="SMART" id="SM00671">
    <property type="entry name" value="SEL1"/>
    <property type="match status" value="3"/>
</dbReference>
<dbReference type="EMBL" id="AGNL01048957">
    <property type="protein sequence ID" value="EJK44991.1"/>
    <property type="molecule type" value="Genomic_DNA"/>
</dbReference>
<dbReference type="PANTHER" id="PTHR11102">
    <property type="entry name" value="SEL-1-LIKE PROTEIN"/>
    <property type="match status" value="1"/>
</dbReference>